<dbReference type="Pfam" id="PF13359">
    <property type="entry name" value="DDE_Tnp_4"/>
    <property type="match status" value="1"/>
</dbReference>
<evidence type="ECO:0000256" key="1">
    <source>
        <dbReference type="ARBA" id="ARBA00001968"/>
    </source>
</evidence>
<feature type="domain" description="Transposase Helix-turn-helix" evidence="5">
    <location>
        <begin position="2"/>
        <end position="37"/>
    </location>
</feature>
<dbReference type="Proteomes" id="UP000616724">
    <property type="component" value="Unassembled WGS sequence"/>
</dbReference>
<evidence type="ECO:0000313" key="7">
    <source>
        <dbReference type="Proteomes" id="UP000616724"/>
    </source>
</evidence>
<dbReference type="Pfam" id="PF13613">
    <property type="entry name" value="HTH_Tnp_4"/>
    <property type="match status" value="1"/>
</dbReference>
<evidence type="ECO:0000313" key="6">
    <source>
        <dbReference type="EMBL" id="GIH77113.1"/>
    </source>
</evidence>
<keyword evidence="2" id="KW-0479">Metal-binding</keyword>
<evidence type="ECO:0000259" key="5">
    <source>
        <dbReference type="Pfam" id="PF13613"/>
    </source>
</evidence>
<reference evidence="6 7" key="1">
    <citation type="submission" date="2021-01" db="EMBL/GenBank/DDBJ databases">
        <title>Whole genome shotgun sequence of Planobispora longispora NBRC 13918.</title>
        <authorList>
            <person name="Komaki H."/>
            <person name="Tamura T."/>
        </authorList>
    </citation>
    <scope>NUCLEOTIDE SEQUENCE [LARGE SCALE GENOMIC DNA]</scope>
    <source>
        <strain evidence="6 7">NBRC 13918</strain>
    </source>
</reference>
<dbReference type="InterPro" id="IPR027806">
    <property type="entry name" value="HARBI1_dom"/>
</dbReference>
<keyword evidence="7" id="KW-1185">Reference proteome</keyword>
<dbReference type="AlphaFoldDB" id="A0A8J3RRT5"/>
<feature type="compositionally biased region" description="Basic residues" evidence="3">
    <location>
        <begin position="167"/>
        <end position="176"/>
    </location>
</feature>
<evidence type="ECO:0000256" key="2">
    <source>
        <dbReference type="ARBA" id="ARBA00022723"/>
    </source>
</evidence>
<dbReference type="InterPro" id="IPR027805">
    <property type="entry name" value="Transposase_HTH_dom"/>
</dbReference>
<evidence type="ECO:0008006" key="8">
    <source>
        <dbReference type="Google" id="ProtNLM"/>
    </source>
</evidence>
<feature type="domain" description="DDE Tnp4" evidence="4">
    <location>
        <begin position="57"/>
        <end position="178"/>
    </location>
</feature>
<name>A0A8J3RRT5_9ACTN</name>
<evidence type="ECO:0000259" key="4">
    <source>
        <dbReference type="Pfam" id="PF13359"/>
    </source>
</evidence>
<evidence type="ECO:0000256" key="3">
    <source>
        <dbReference type="SAM" id="MobiDB-lite"/>
    </source>
</evidence>
<gene>
    <name evidence="6" type="ORF">Plo01_35420</name>
</gene>
<feature type="compositionally biased region" description="Basic and acidic residues" evidence="3">
    <location>
        <begin position="194"/>
        <end position="209"/>
    </location>
</feature>
<comment type="cofactor">
    <cofactor evidence="1">
        <name>a divalent metal cation</name>
        <dbReference type="ChEBI" id="CHEBI:60240"/>
    </cofactor>
</comment>
<sequence>MTHLRNGDTFACSASGFGIGTTTAWRYVREAVDLLASLADNLQSAVNRAARLAYAVLDGTLIPTDRPADGKPYHSGKHHRHGVNVQVLADPAGRLVWASPALSGATHDLTAARTVALVDALTEISIKTFADKGYQGAGAPFAPLQAASAPSTPVTQPEVGQPGPCPHPRHRRTSRRHAPDVGGPGPSTVLSPPRDQDRPGDPRPSDCPRRPPARMKTLIEDVPAPHQRRTAELPMRRDDQTPVLPPTETLRLARATPAVCSA</sequence>
<feature type="compositionally biased region" description="Basic and acidic residues" evidence="3">
    <location>
        <begin position="229"/>
        <end position="240"/>
    </location>
</feature>
<organism evidence="6 7">
    <name type="scientific">Planobispora longispora</name>
    <dbReference type="NCBI Taxonomy" id="28887"/>
    <lineage>
        <taxon>Bacteria</taxon>
        <taxon>Bacillati</taxon>
        <taxon>Actinomycetota</taxon>
        <taxon>Actinomycetes</taxon>
        <taxon>Streptosporangiales</taxon>
        <taxon>Streptosporangiaceae</taxon>
        <taxon>Planobispora</taxon>
    </lineage>
</organism>
<accession>A0A8J3RRT5</accession>
<dbReference type="GO" id="GO:0046872">
    <property type="term" value="F:metal ion binding"/>
    <property type="evidence" value="ECO:0007669"/>
    <property type="project" value="UniProtKB-KW"/>
</dbReference>
<comment type="caution">
    <text evidence="6">The sequence shown here is derived from an EMBL/GenBank/DDBJ whole genome shotgun (WGS) entry which is preliminary data.</text>
</comment>
<proteinExistence type="predicted"/>
<feature type="region of interest" description="Disordered" evidence="3">
    <location>
        <begin position="144"/>
        <end position="247"/>
    </location>
</feature>
<protein>
    <recommendedName>
        <fullName evidence="8">Transposase</fullName>
    </recommendedName>
</protein>
<dbReference type="EMBL" id="BOOH01000024">
    <property type="protein sequence ID" value="GIH77113.1"/>
    <property type="molecule type" value="Genomic_DNA"/>
</dbReference>